<dbReference type="Proteomes" id="UP000191004">
    <property type="component" value="Unassembled WGS sequence"/>
</dbReference>
<dbReference type="OrthoDB" id="4898835at2759"/>
<evidence type="ECO:0000313" key="1">
    <source>
        <dbReference type="EMBL" id="OPB36409.1"/>
    </source>
</evidence>
<name>A0A1T3C5V4_9HYPO</name>
<dbReference type="AlphaFoldDB" id="A0A1T3C5V4"/>
<reference evidence="1 2" key="1">
    <citation type="submission" date="2016-04" db="EMBL/GenBank/DDBJ databases">
        <title>Multiple horizontal gene transfer events from other fungi enriched the ability of the initially mycotrophic fungus Trichoderma (Ascomycota) to feed on dead plant biomass.</title>
        <authorList>
            <person name="Atanasova L."/>
            <person name="Chenthamara K."/>
            <person name="Zhang J."/>
            <person name="Grujic M."/>
            <person name="Henrissat B."/>
            <person name="Kuo A."/>
            <person name="Aertz A."/>
            <person name="Salamov A."/>
            <person name="Lipzen A."/>
            <person name="Labutti K."/>
            <person name="Barry K."/>
            <person name="Miao Y."/>
            <person name="Rahimi M.J."/>
            <person name="Shen Q."/>
            <person name="Grigoriev I.V."/>
            <person name="Kubicek C.P."/>
            <person name="Druzhinina I.S."/>
        </authorList>
    </citation>
    <scope>NUCLEOTIDE SEQUENCE [LARGE SCALE GENOMIC DNA]</scope>
    <source>
        <strain evidence="1 2">NJAU 4742</strain>
    </source>
</reference>
<dbReference type="EMBL" id="LVVK01000023">
    <property type="protein sequence ID" value="OPB36409.1"/>
    <property type="molecule type" value="Genomic_DNA"/>
</dbReference>
<sequence>MRKTIGRRPERQQVAVLDPVGQVKQSVALEEAKRPRALSDIPAIEPKRTRRAADNGGFDIDHVVAGVKSSLAIQRFADAAKPASIAAEKPRMTNSDLLEMKEDVKIAKETAMRNEAKLDGFISEMRQFMTAFANTAGIPLPIEVVDESDNDNHE</sequence>
<organism evidence="1 2">
    <name type="scientific">Trichoderma guizhouense</name>
    <dbReference type="NCBI Taxonomy" id="1491466"/>
    <lineage>
        <taxon>Eukaryota</taxon>
        <taxon>Fungi</taxon>
        <taxon>Dikarya</taxon>
        <taxon>Ascomycota</taxon>
        <taxon>Pezizomycotina</taxon>
        <taxon>Sordariomycetes</taxon>
        <taxon>Hypocreomycetidae</taxon>
        <taxon>Hypocreales</taxon>
        <taxon>Hypocreaceae</taxon>
        <taxon>Trichoderma</taxon>
    </lineage>
</organism>
<accession>A0A1T3C5V4</accession>
<gene>
    <name evidence="1" type="ORF">A0O28_0054880</name>
</gene>
<evidence type="ECO:0000313" key="2">
    <source>
        <dbReference type="Proteomes" id="UP000191004"/>
    </source>
</evidence>
<comment type="caution">
    <text evidence="1">The sequence shown here is derived from an EMBL/GenBank/DDBJ whole genome shotgun (WGS) entry which is preliminary data.</text>
</comment>
<keyword evidence="2" id="KW-1185">Reference proteome</keyword>
<protein>
    <submittedName>
        <fullName evidence="1">Uncharacterized protein</fullName>
    </submittedName>
</protein>
<proteinExistence type="predicted"/>